<dbReference type="InterPro" id="IPR029062">
    <property type="entry name" value="Class_I_gatase-like"/>
</dbReference>
<evidence type="ECO:0000256" key="1">
    <source>
        <dbReference type="ARBA" id="ARBA00001946"/>
    </source>
</evidence>
<dbReference type="HAMAP" id="MF_00027">
    <property type="entry name" value="CobB_CbiA"/>
    <property type="match status" value="1"/>
</dbReference>
<dbReference type="GO" id="GO:0005524">
    <property type="term" value="F:ATP binding"/>
    <property type="evidence" value="ECO:0007669"/>
    <property type="project" value="UniProtKB-UniRule"/>
</dbReference>
<dbReference type="Pfam" id="PF01656">
    <property type="entry name" value="CbiA"/>
    <property type="match status" value="1"/>
</dbReference>
<comment type="domain">
    <text evidence="8">Comprises of two domains. The C-terminal domain contains the binding site for glutamine and catalyzes the hydrolysis of this substrate to glutamate and ammonia. The N-terminal domain is anticipated to bind ATP and cobyrinate and catalyzes the ultimate synthesis of the diamide product. The ammonia produced via the glutaminase domain is probably translocated to the adjacent domain via a molecular tunnel, where it reacts with an activated intermediate.</text>
</comment>
<proteinExistence type="inferred from homology"/>
<dbReference type="SUPFAM" id="SSF52540">
    <property type="entry name" value="P-loop containing nucleoside triphosphate hydrolases"/>
    <property type="match status" value="1"/>
</dbReference>
<dbReference type="PANTHER" id="PTHR43873">
    <property type="entry name" value="COBYRINATE A,C-DIAMIDE SYNTHASE"/>
    <property type="match status" value="1"/>
</dbReference>
<keyword evidence="6 8" id="KW-0460">Magnesium</keyword>
<accession>A0A9D6V256</accession>
<organism evidence="11 12">
    <name type="scientific">Desulfomonile tiedjei</name>
    <dbReference type="NCBI Taxonomy" id="2358"/>
    <lineage>
        <taxon>Bacteria</taxon>
        <taxon>Pseudomonadati</taxon>
        <taxon>Thermodesulfobacteriota</taxon>
        <taxon>Desulfomonilia</taxon>
        <taxon>Desulfomonilales</taxon>
        <taxon>Desulfomonilaceae</taxon>
        <taxon>Desulfomonile</taxon>
    </lineage>
</organism>
<comment type="similarity">
    <text evidence="8">Belongs to the CobB/CbiA family.</text>
</comment>
<reference evidence="11" key="1">
    <citation type="submission" date="2020-07" db="EMBL/GenBank/DDBJ databases">
        <title>Huge and variable diversity of episymbiotic CPR bacteria and DPANN archaea in groundwater ecosystems.</title>
        <authorList>
            <person name="He C.Y."/>
            <person name="Keren R."/>
            <person name="Whittaker M."/>
            <person name="Farag I.F."/>
            <person name="Doudna J."/>
            <person name="Cate J.H.D."/>
            <person name="Banfield J.F."/>
        </authorList>
    </citation>
    <scope>NUCLEOTIDE SEQUENCE</scope>
    <source>
        <strain evidence="11">NC_groundwater_1664_Pr3_B-0.1um_52_9</strain>
    </source>
</reference>
<evidence type="ECO:0000313" key="11">
    <source>
        <dbReference type="EMBL" id="MBI5250700.1"/>
    </source>
</evidence>
<dbReference type="Pfam" id="PF07685">
    <property type="entry name" value="GATase_3"/>
    <property type="match status" value="1"/>
</dbReference>
<gene>
    <name evidence="11" type="primary">cobB</name>
    <name evidence="8" type="synonym">cbiA</name>
    <name evidence="11" type="ORF">HY912_14515</name>
</gene>
<sequence>MSDKINIPRVVIAALKGGAGKTLLTLGMVAALRKRGLNTSVFKKGPDYIDSGWLGMAAGDDCYNLDAYLFDQNVVRSSFVRRSAGKDAAVIEGNRGLFDGVDSAGSFSTAEMAKLLEAPVILIVDATKMTRTAAAMVLGCKLLDPKLDLAGVILNRVAGARHDTVLRQAIEEGASVPVIGSVNKLPMENFPQRHLGLLPLYEHPQAMEFVDEAARIVENSIDLDRVISIAQSAGEFAVADADGVSGQSTSESPVRIGVLKDSAFQFYYPENLEALRENGAELVFISALAEKEIPDLDGLYIGGGFPETHAEILAKNMVFKKSLKEAVDSGLPVYAECGGLMYLSRTLQIDGSVYPMVGVFPVDSVLERKPQGHGYIQVEVVEHNSFYPKGTVLTGHEFHYSYVTGLDRPGASYAFRILRGHGMDGARDGICYKNALGTYLHIHALGHPLWAKGIVERARGHLTWSL</sequence>
<evidence type="ECO:0000256" key="7">
    <source>
        <dbReference type="ARBA" id="ARBA00022962"/>
    </source>
</evidence>
<dbReference type="Gene3D" id="3.40.50.880">
    <property type="match status" value="1"/>
</dbReference>
<keyword evidence="5 8" id="KW-0067">ATP-binding</keyword>
<evidence type="ECO:0000313" key="12">
    <source>
        <dbReference type="Proteomes" id="UP000807825"/>
    </source>
</evidence>
<keyword evidence="7 8" id="KW-0315">Glutamine amidotransferase</keyword>
<feature type="domain" description="CobQ/CobB/MinD/ParA nucleotide binding" evidence="9">
    <location>
        <begin position="10"/>
        <end position="183"/>
    </location>
</feature>
<dbReference type="NCBIfam" id="NF002204">
    <property type="entry name" value="PRK01077.1"/>
    <property type="match status" value="1"/>
</dbReference>
<evidence type="ECO:0000256" key="6">
    <source>
        <dbReference type="ARBA" id="ARBA00022842"/>
    </source>
</evidence>
<keyword evidence="3 8" id="KW-0436">Ligase</keyword>
<comment type="caution">
    <text evidence="11">The sequence shown here is derived from an EMBL/GenBank/DDBJ whole genome shotgun (WGS) entry which is preliminary data.</text>
</comment>
<dbReference type="NCBIfam" id="TIGR00379">
    <property type="entry name" value="cobB"/>
    <property type="match status" value="1"/>
</dbReference>
<comment type="function">
    <text evidence="8">Catalyzes the ATP-dependent amidation of the two carboxylate groups at positions a and c of cobyrinate, using either L-glutamine or ammonia as the nitrogen source.</text>
</comment>
<evidence type="ECO:0000256" key="3">
    <source>
        <dbReference type="ARBA" id="ARBA00022598"/>
    </source>
</evidence>
<evidence type="ECO:0000259" key="10">
    <source>
        <dbReference type="Pfam" id="PF07685"/>
    </source>
</evidence>
<dbReference type="GO" id="GO:0009236">
    <property type="term" value="P:cobalamin biosynthetic process"/>
    <property type="evidence" value="ECO:0007669"/>
    <property type="project" value="UniProtKB-UniRule"/>
</dbReference>
<dbReference type="Gene3D" id="3.40.50.300">
    <property type="entry name" value="P-loop containing nucleotide triphosphate hydrolases"/>
    <property type="match status" value="1"/>
</dbReference>
<protein>
    <recommendedName>
        <fullName evidence="8">Cobyrinate a,c-diamide synthase</fullName>
        <ecNumber evidence="8">6.3.5.11</ecNumber>
    </recommendedName>
    <alternativeName>
        <fullName evidence="8">Cobyrinic acid a,c-diamide synthetase</fullName>
    </alternativeName>
</protein>
<feature type="site" description="Increases nucleophilicity of active site Cys" evidence="8">
    <location>
        <position position="441"/>
    </location>
</feature>
<dbReference type="PROSITE" id="PS51274">
    <property type="entry name" value="GATASE_COBBQ"/>
    <property type="match status" value="1"/>
</dbReference>
<dbReference type="SUPFAM" id="SSF52317">
    <property type="entry name" value="Class I glutamine amidotransferase-like"/>
    <property type="match status" value="1"/>
</dbReference>
<comment type="pathway">
    <text evidence="8">Cofactor biosynthesis; adenosylcobalamin biosynthesis; cob(II)yrinate a,c-diamide from sirohydrochlorin (anaerobic route): step 10/10.</text>
</comment>
<keyword evidence="4 8" id="KW-0547">Nucleotide-binding</keyword>
<dbReference type="CDD" id="cd03130">
    <property type="entry name" value="GATase1_CobB"/>
    <property type="match status" value="1"/>
</dbReference>
<dbReference type="InterPro" id="IPR027417">
    <property type="entry name" value="P-loop_NTPase"/>
</dbReference>
<comment type="miscellaneous">
    <text evidence="8">The a and c carboxylates of cobyrinate are activated for nucleophilic attack via formation of a phosphorylated intermediate by ATP. CbiA catalyzes first the amidation of the c-carboxylate, and then that of the a-carboxylate.</text>
</comment>
<feature type="domain" description="CobB/CobQ-like glutamine amidotransferase" evidence="10">
    <location>
        <begin position="255"/>
        <end position="447"/>
    </location>
</feature>
<dbReference type="InterPro" id="IPR004484">
    <property type="entry name" value="CbiA/CobB_synth"/>
</dbReference>
<keyword evidence="2 8" id="KW-0169">Cobalamin biosynthesis</keyword>
<comment type="catalytic activity">
    <reaction evidence="8">
        <text>cob(II)yrinate + 2 L-glutamine + 2 ATP + 2 H2O = cob(II)yrinate a,c diamide + 2 L-glutamate + 2 ADP + 2 phosphate + 2 H(+)</text>
        <dbReference type="Rhea" id="RHEA:26289"/>
        <dbReference type="ChEBI" id="CHEBI:15377"/>
        <dbReference type="ChEBI" id="CHEBI:15378"/>
        <dbReference type="ChEBI" id="CHEBI:29985"/>
        <dbReference type="ChEBI" id="CHEBI:30616"/>
        <dbReference type="ChEBI" id="CHEBI:43474"/>
        <dbReference type="ChEBI" id="CHEBI:58359"/>
        <dbReference type="ChEBI" id="CHEBI:58537"/>
        <dbReference type="ChEBI" id="CHEBI:58894"/>
        <dbReference type="ChEBI" id="CHEBI:456216"/>
        <dbReference type="EC" id="6.3.5.11"/>
    </reaction>
</comment>
<evidence type="ECO:0000256" key="2">
    <source>
        <dbReference type="ARBA" id="ARBA00022573"/>
    </source>
</evidence>
<dbReference type="AlphaFoldDB" id="A0A9D6V256"/>
<evidence type="ECO:0000256" key="8">
    <source>
        <dbReference type="HAMAP-Rule" id="MF_00027"/>
    </source>
</evidence>
<name>A0A9D6V256_9BACT</name>
<evidence type="ECO:0000259" key="9">
    <source>
        <dbReference type="Pfam" id="PF01656"/>
    </source>
</evidence>
<dbReference type="PANTHER" id="PTHR43873:SF1">
    <property type="entry name" value="COBYRINATE A,C-DIAMIDE SYNTHASE"/>
    <property type="match status" value="1"/>
</dbReference>
<dbReference type="EC" id="6.3.5.11" evidence="8"/>
<comment type="cofactor">
    <cofactor evidence="1 8">
        <name>Mg(2+)</name>
        <dbReference type="ChEBI" id="CHEBI:18420"/>
    </cofactor>
</comment>
<feature type="active site" description="Nucleophile" evidence="8">
    <location>
        <position position="337"/>
    </location>
</feature>
<dbReference type="Proteomes" id="UP000807825">
    <property type="component" value="Unassembled WGS sequence"/>
</dbReference>
<dbReference type="InterPro" id="IPR002586">
    <property type="entry name" value="CobQ/CobB/MinD/ParA_Nub-bd_dom"/>
</dbReference>
<dbReference type="EMBL" id="JACRDE010000379">
    <property type="protein sequence ID" value="MBI5250700.1"/>
    <property type="molecule type" value="Genomic_DNA"/>
</dbReference>
<dbReference type="InterPro" id="IPR011698">
    <property type="entry name" value="GATase_3"/>
</dbReference>
<dbReference type="GO" id="GO:0042242">
    <property type="term" value="F:cobyrinic acid a,c-diamide synthase activity"/>
    <property type="evidence" value="ECO:0007669"/>
    <property type="project" value="UniProtKB-UniRule"/>
</dbReference>
<evidence type="ECO:0000256" key="4">
    <source>
        <dbReference type="ARBA" id="ARBA00022741"/>
    </source>
</evidence>
<evidence type="ECO:0000256" key="5">
    <source>
        <dbReference type="ARBA" id="ARBA00022840"/>
    </source>
</evidence>